<keyword evidence="4 6" id="KW-0653">Protein transport</keyword>
<comment type="similarity">
    <text evidence="1 6">Belongs to the VPS29 family.</text>
</comment>
<comment type="function">
    <text evidence="6">Component of the commander complex that is essential for endosomal recycling of transmembrane cargos; the commander complex is composed of the Csubcomplex and the retriever subcomplex. Component of the retriever complex, which is a heterotrimeric complex related to retromer cargo-selective complex (CSC) and essential for retromer-independent retrieval and recycling of numerous cargos. Component of the retromer cargo-selective complex (CSC). The CSC is believed to be the core functional component of retromer or respective retromer complex variants acting to prevent missorting of selected transmembrane cargo proteins into the lysosomal degradation pathway. In the endosomes, retriever complex drives the retrieval and recycling of NxxY-motif-containing cargo proteins by coupling to snx17, a cargo essential for the homeostatic maintenance of numerous cell surface proteins associated with processes that include cell migration, cell adhesion, nutrient supply and cell signaling. The recruitment of the retriever complex to the endosomal membrane involves Cand WASH complexes.</text>
</comment>
<evidence type="ECO:0000256" key="6">
    <source>
        <dbReference type="RuleBase" id="RU362040"/>
    </source>
</evidence>
<dbReference type="InterPro" id="IPR024654">
    <property type="entry name" value="Calcineurin-like_PHP_lpxH"/>
</dbReference>
<dbReference type="CDD" id="cd07394">
    <property type="entry name" value="MPP_Vps29"/>
    <property type="match status" value="1"/>
</dbReference>
<protein>
    <recommendedName>
        <fullName evidence="2 6">Vacuolar protein sorting-associated protein 29</fullName>
    </recommendedName>
    <alternativeName>
        <fullName evidence="5 6">Vesicle protein sorting 29</fullName>
    </alternativeName>
</protein>
<proteinExistence type="inferred from homology"/>
<dbReference type="GO" id="GO:0030904">
    <property type="term" value="C:retromer complex"/>
    <property type="evidence" value="ECO:0007669"/>
    <property type="project" value="InterPro"/>
</dbReference>
<dbReference type="Gene3D" id="3.60.21.10">
    <property type="match status" value="1"/>
</dbReference>
<evidence type="ECO:0000313" key="8">
    <source>
        <dbReference type="Proteomes" id="UP000269396"/>
    </source>
</evidence>
<keyword evidence="3 6" id="KW-0813">Transport</keyword>
<dbReference type="PANTHER" id="PTHR11124">
    <property type="entry name" value="VACUOLAR SORTING PROTEIN VPS29"/>
    <property type="match status" value="1"/>
</dbReference>
<dbReference type="InterPro" id="IPR000979">
    <property type="entry name" value="Phosphodiesterase_MJ0936/Vps29"/>
</dbReference>
<dbReference type="GO" id="GO:0031410">
    <property type="term" value="C:cytoplasmic vesicle"/>
    <property type="evidence" value="ECO:0007669"/>
    <property type="project" value="UniProtKB-ARBA"/>
</dbReference>
<evidence type="ECO:0000256" key="3">
    <source>
        <dbReference type="ARBA" id="ARBA00022448"/>
    </source>
</evidence>
<dbReference type="STRING" id="31246.A0A183P2W5"/>
<evidence type="ECO:0000256" key="1">
    <source>
        <dbReference type="ARBA" id="ARBA00005945"/>
    </source>
</evidence>
<dbReference type="GO" id="GO:0005829">
    <property type="term" value="C:cytosol"/>
    <property type="evidence" value="ECO:0007669"/>
    <property type="project" value="GOC"/>
</dbReference>
<keyword evidence="8" id="KW-1185">Reference proteome</keyword>
<dbReference type="SUPFAM" id="SSF56300">
    <property type="entry name" value="Metallo-dependent phosphatases"/>
    <property type="match status" value="1"/>
</dbReference>
<dbReference type="EMBL" id="UZAL01029115">
    <property type="protein sequence ID" value="VDP46047.1"/>
    <property type="molecule type" value="Genomic_DNA"/>
</dbReference>
<dbReference type="InterPro" id="IPR029052">
    <property type="entry name" value="Metallo-depent_PP-like"/>
</dbReference>
<dbReference type="Pfam" id="PF12850">
    <property type="entry name" value="Metallophos_2"/>
    <property type="match status" value="1"/>
</dbReference>
<accession>A0A183P2W5</accession>
<dbReference type="Proteomes" id="UP000269396">
    <property type="component" value="Unassembled WGS sequence"/>
</dbReference>
<evidence type="ECO:0000256" key="5">
    <source>
        <dbReference type="ARBA" id="ARBA00031913"/>
    </source>
</evidence>
<dbReference type="GO" id="GO:0042147">
    <property type="term" value="P:retrograde transport, endosome to Golgi"/>
    <property type="evidence" value="ECO:0007669"/>
    <property type="project" value="InterPro"/>
</dbReference>
<dbReference type="NCBIfam" id="TIGR00040">
    <property type="entry name" value="yfcE"/>
    <property type="match status" value="1"/>
</dbReference>
<dbReference type="FunFam" id="3.60.21.10:FF:000015">
    <property type="entry name" value="Vacuolar protein sorting-associated protein 29"/>
    <property type="match status" value="1"/>
</dbReference>
<organism evidence="7 8">
    <name type="scientific">Schistosoma mattheei</name>
    <dbReference type="NCBI Taxonomy" id="31246"/>
    <lineage>
        <taxon>Eukaryota</taxon>
        <taxon>Metazoa</taxon>
        <taxon>Spiralia</taxon>
        <taxon>Lophotrochozoa</taxon>
        <taxon>Platyhelminthes</taxon>
        <taxon>Trematoda</taxon>
        <taxon>Digenea</taxon>
        <taxon>Strigeidida</taxon>
        <taxon>Schistosomatoidea</taxon>
        <taxon>Schistosomatidae</taxon>
        <taxon>Schistosoma</taxon>
    </lineage>
</organism>
<gene>
    <name evidence="7" type="ORF">SMTD_LOCUS8701</name>
</gene>
<dbReference type="InterPro" id="IPR028661">
    <property type="entry name" value="Vps29"/>
</dbReference>
<evidence type="ECO:0000313" key="7">
    <source>
        <dbReference type="EMBL" id="VDP46047.1"/>
    </source>
</evidence>
<sequence length="227" mass="25676">MLRSGAVHNVDGYSISRLHKFVGKVCILQWCLIRNLWVSHGKNFLVGLSIQLVLVIGDFHIPDRKRSLHPAFKTLLAPGKIQHILCTGNLTSKHMFDYLKLICGDVHVVKGDFDEVLSVGNFKIGLIHGHQIVPWGDQKSLATLQRELDVDILISGHTHKFEAYEYAGHFYINPGSATGAYSPFEKNPQPSFVLLDIQETAIQLYVYTLVNDEHKVSRIEYQKNKCL</sequence>
<evidence type="ECO:0000256" key="4">
    <source>
        <dbReference type="ARBA" id="ARBA00022927"/>
    </source>
</evidence>
<evidence type="ECO:0000256" key="2">
    <source>
        <dbReference type="ARBA" id="ARBA00017767"/>
    </source>
</evidence>
<name>A0A183P2W5_9TREM</name>
<dbReference type="GO" id="GO:0015031">
    <property type="term" value="P:protein transport"/>
    <property type="evidence" value="ECO:0007669"/>
    <property type="project" value="UniProtKB-KW"/>
</dbReference>
<reference evidence="7 8" key="1">
    <citation type="submission" date="2018-11" db="EMBL/GenBank/DDBJ databases">
        <authorList>
            <consortium name="Pathogen Informatics"/>
        </authorList>
    </citation>
    <scope>NUCLEOTIDE SEQUENCE [LARGE SCALE GENOMIC DNA]</scope>
    <source>
        <strain>Denwood</strain>
        <strain evidence="8">Zambia</strain>
    </source>
</reference>
<dbReference type="AlphaFoldDB" id="A0A183P2W5"/>